<dbReference type="InterPro" id="IPR001466">
    <property type="entry name" value="Beta-lactam-related"/>
</dbReference>
<dbReference type="Proteomes" id="UP000193529">
    <property type="component" value="Unassembled WGS sequence"/>
</dbReference>
<organism evidence="2 3">
    <name type="scientific">Mycobacterium palustre</name>
    <dbReference type="NCBI Taxonomy" id="153971"/>
    <lineage>
        <taxon>Bacteria</taxon>
        <taxon>Bacillati</taxon>
        <taxon>Actinomycetota</taxon>
        <taxon>Actinomycetes</taxon>
        <taxon>Mycobacteriales</taxon>
        <taxon>Mycobacteriaceae</taxon>
        <taxon>Mycobacterium</taxon>
        <taxon>Mycobacterium simiae complex</taxon>
    </lineage>
</organism>
<dbReference type="PANTHER" id="PTHR43319">
    <property type="entry name" value="BETA-LACTAMASE-RELATED"/>
    <property type="match status" value="1"/>
</dbReference>
<dbReference type="AlphaFoldDB" id="A0A1X1ZQ60"/>
<gene>
    <name evidence="2" type="ORF">AWC19_06955</name>
</gene>
<evidence type="ECO:0000313" key="2">
    <source>
        <dbReference type="EMBL" id="ORW25490.1"/>
    </source>
</evidence>
<dbReference type="Gene3D" id="3.40.710.10">
    <property type="entry name" value="DD-peptidase/beta-lactamase superfamily"/>
    <property type="match status" value="1"/>
</dbReference>
<comment type="caution">
    <text evidence="2">The sequence shown here is derived from an EMBL/GenBank/DDBJ whole genome shotgun (WGS) entry which is preliminary data.</text>
</comment>
<dbReference type="EMBL" id="LQPJ01000097">
    <property type="protein sequence ID" value="ORW25490.1"/>
    <property type="molecule type" value="Genomic_DNA"/>
</dbReference>
<keyword evidence="3" id="KW-1185">Reference proteome</keyword>
<dbReference type="PANTHER" id="PTHR43319:SF3">
    <property type="entry name" value="BETA-LACTAMASE-RELATED DOMAIN-CONTAINING PROTEIN"/>
    <property type="match status" value="1"/>
</dbReference>
<evidence type="ECO:0000259" key="1">
    <source>
        <dbReference type="Pfam" id="PF00144"/>
    </source>
</evidence>
<dbReference type="Pfam" id="PF00144">
    <property type="entry name" value="Beta-lactamase"/>
    <property type="match status" value="1"/>
</dbReference>
<dbReference type="STRING" id="153971.AWC19_06955"/>
<protein>
    <recommendedName>
        <fullName evidence="1">Beta-lactamase-related domain-containing protein</fullName>
    </recommendedName>
</protein>
<dbReference type="OrthoDB" id="9809635at2"/>
<proteinExistence type="predicted"/>
<dbReference type="InterPro" id="IPR012338">
    <property type="entry name" value="Beta-lactam/transpept-like"/>
</dbReference>
<accession>A0A1X1ZQ60</accession>
<dbReference type="SUPFAM" id="SSF56601">
    <property type="entry name" value="beta-lactamase/transpeptidase-like"/>
    <property type="match status" value="1"/>
</dbReference>
<reference evidence="2 3" key="1">
    <citation type="submission" date="2016-01" db="EMBL/GenBank/DDBJ databases">
        <title>The new phylogeny of the genus Mycobacterium.</title>
        <authorList>
            <person name="Tarcisio F."/>
            <person name="Conor M."/>
            <person name="Antonella G."/>
            <person name="Elisabetta G."/>
            <person name="Giulia F.S."/>
            <person name="Sara T."/>
            <person name="Anna F."/>
            <person name="Clotilde B."/>
            <person name="Roberto B."/>
            <person name="Veronica D.S."/>
            <person name="Fabio R."/>
            <person name="Monica P."/>
            <person name="Olivier J."/>
            <person name="Enrico T."/>
            <person name="Nicola S."/>
        </authorList>
    </citation>
    <scope>NUCLEOTIDE SEQUENCE [LARGE SCALE GENOMIC DNA]</scope>
    <source>
        <strain evidence="2 3">DSM 44572</strain>
    </source>
</reference>
<dbReference type="RefSeq" id="WP_085078210.1">
    <property type="nucleotide sequence ID" value="NZ_JACKRZ010000432.1"/>
</dbReference>
<name>A0A1X1ZQ60_9MYCO</name>
<sequence length="410" mass="44123">MSPLSAHAAIGGYCDTRFVGVREEFARNFAERGEIGAAVAVYLRGKPVVDLWAGTADQETGRPWEQDTMTVLQSATKGATSIVANMLVSQGLLDLDQPVASYWPEFSQHGKDQIPVRWVLSHQAGIPSTTERLPDGILLDHDAYSAAIARTKPRWEPGTRHGYHALVFGFVIGELVKRVTGRSIGRFFREEIAEPLGLEFWIGMPAEYDAKVAVSIAADPPGPDEPIQQVWINSATPGTIQHDLALNAGSFYGAGATDSRAAYAAENPSAGGIASARALARLYAPLSLDGSLDGVRLLQPHDLSRLGSVQSAGYDAFVLMQTRFSFGFWKAFDNRRTPGGGDSMRLSEDAFGHPGFGGRIGFADPKAHMSFGYVCNKMGSSVAIDQRAQSLIDATYNALGYSPGRDGLWA</sequence>
<feature type="domain" description="Beta-lactamase-related" evidence="1">
    <location>
        <begin position="25"/>
        <end position="387"/>
    </location>
</feature>
<evidence type="ECO:0000313" key="3">
    <source>
        <dbReference type="Proteomes" id="UP000193529"/>
    </source>
</evidence>
<dbReference type="InterPro" id="IPR052907">
    <property type="entry name" value="Beta-lactamase/esterase"/>
</dbReference>